<evidence type="ECO:0000313" key="1">
    <source>
        <dbReference type="EMBL" id="PPQ34721.1"/>
    </source>
</evidence>
<dbReference type="OrthoDB" id="9801870at2"/>
<comment type="caution">
    <text evidence="1">The sequence shown here is derived from an EMBL/GenBank/DDBJ whole genome shotgun (WGS) entry which is preliminary data.</text>
</comment>
<name>A0A2S6NJ15_RHOGL</name>
<dbReference type="PIRSF" id="PIRSF008546">
    <property type="entry name" value="UCP008546"/>
    <property type="match status" value="1"/>
</dbReference>
<protein>
    <submittedName>
        <fullName evidence="1">Calpastatin</fullName>
    </submittedName>
</protein>
<reference evidence="1 2" key="1">
    <citation type="journal article" date="2018" name="Arch. Microbiol.">
        <title>New insights into the metabolic potential of the phototrophic purple bacterium Rhodopila globiformis DSM 161(T) from its draft genome sequence and evidence for a vanadium-dependent nitrogenase.</title>
        <authorList>
            <person name="Imhoff J.F."/>
            <person name="Rahn T."/>
            <person name="Kunzel S."/>
            <person name="Neulinger S.C."/>
        </authorList>
    </citation>
    <scope>NUCLEOTIDE SEQUENCE [LARGE SCALE GENOMIC DNA]</scope>
    <source>
        <strain evidence="1 2">DSM 161</strain>
    </source>
</reference>
<evidence type="ECO:0000313" key="2">
    <source>
        <dbReference type="Proteomes" id="UP000239724"/>
    </source>
</evidence>
<dbReference type="RefSeq" id="WP_104518662.1">
    <property type="nucleotide sequence ID" value="NZ_NHRY01000091.1"/>
</dbReference>
<accession>A0A2S6NJ15</accession>
<sequence length="139" mass="15339">MDDPFNLQRFLDAQAPVFATARAELAAGRKRSHWMWFIFPQIGGLGSSPTSRFYAIASRQEALAYLRHPVLGARLLDCTQLVNAAEGRSAFDIFGDPDCMKFQSCMTLFAAVAPDEPAFREALAKYYGGAADQATLDRL</sequence>
<dbReference type="SUPFAM" id="SSF140736">
    <property type="entry name" value="Rv1873-like"/>
    <property type="match status" value="1"/>
</dbReference>
<dbReference type="AlphaFoldDB" id="A0A2S6NJ15"/>
<dbReference type="InterPro" id="IPR036287">
    <property type="entry name" value="Rv1873-like_sf"/>
</dbReference>
<dbReference type="Gene3D" id="1.25.40.380">
    <property type="entry name" value="Protein of unknown function DUF1810"/>
    <property type="match status" value="1"/>
</dbReference>
<keyword evidence="2" id="KW-1185">Reference proteome</keyword>
<dbReference type="Pfam" id="PF08837">
    <property type="entry name" value="DUF1810"/>
    <property type="match status" value="1"/>
</dbReference>
<dbReference type="EMBL" id="NHRY01000091">
    <property type="protein sequence ID" value="PPQ34721.1"/>
    <property type="molecule type" value="Genomic_DNA"/>
</dbReference>
<dbReference type="InterPro" id="IPR014937">
    <property type="entry name" value="DUF1810"/>
</dbReference>
<gene>
    <name evidence="1" type="ORF">CCS01_09750</name>
</gene>
<organism evidence="1 2">
    <name type="scientific">Rhodopila globiformis</name>
    <name type="common">Rhodopseudomonas globiformis</name>
    <dbReference type="NCBI Taxonomy" id="1071"/>
    <lineage>
        <taxon>Bacteria</taxon>
        <taxon>Pseudomonadati</taxon>
        <taxon>Pseudomonadota</taxon>
        <taxon>Alphaproteobacteria</taxon>
        <taxon>Acetobacterales</taxon>
        <taxon>Acetobacteraceae</taxon>
        <taxon>Rhodopila</taxon>
    </lineage>
</organism>
<proteinExistence type="predicted"/>
<dbReference type="Proteomes" id="UP000239724">
    <property type="component" value="Unassembled WGS sequence"/>
</dbReference>